<dbReference type="EMBL" id="WKRD01000007">
    <property type="protein sequence ID" value="MSC57751.1"/>
    <property type="molecule type" value="Genomic_DNA"/>
</dbReference>
<keyword evidence="1" id="KW-1133">Transmembrane helix</keyword>
<proteinExistence type="predicted"/>
<gene>
    <name evidence="2" type="ORF">GKE48_09905</name>
</gene>
<dbReference type="Proteomes" id="UP000481964">
    <property type="component" value="Unassembled WGS sequence"/>
</dbReference>
<dbReference type="RefSeq" id="WP_154300989.1">
    <property type="nucleotide sequence ID" value="NZ_WKRD01000007.1"/>
</dbReference>
<feature type="transmembrane region" description="Helical" evidence="1">
    <location>
        <begin position="7"/>
        <end position="40"/>
    </location>
</feature>
<comment type="caution">
    <text evidence="2">The sequence shown here is derived from an EMBL/GenBank/DDBJ whole genome shotgun (WGS) entry which is preliminary data.</text>
</comment>
<protein>
    <submittedName>
        <fullName evidence="2">Uncharacterized protein</fullName>
    </submittedName>
</protein>
<evidence type="ECO:0000313" key="3">
    <source>
        <dbReference type="Proteomes" id="UP000481964"/>
    </source>
</evidence>
<name>A0A7C9L2F0_9FIRM</name>
<keyword evidence="1" id="KW-0472">Membrane</keyword>
<evidence type="ECO:0000313" key="2">
    <source>
        <dbReference type="EMBL" id="MSC57751.1"/>
    </source>
</evidence>
<reference evidence="2 3" key="1">
    <citation type="journal article" date="2019" name="Nat. Med.">
        <title>A library of human gut bacterial isolates paired with longitudinal multiomics data enables mechanistic microbiome research.</title>
        <authorList>
            <person name="Poyet M."/>
            <person name="Groussin M."/>
            <person name="Gibbons S.M."/>
            <person name="Avila-Pacheco J."/>
            <person name="Jiang X."/>
            <person name="Kearney S.M."/>
            <person name="Perrotta A.R."/>
            <person name="Berdy B."/>
            <person name="Zhao S."/>
            <person name="Lieberman T.D."/>
            <person name="Swanson P.K."/>
            <person name="Smith M."/>
            <person name="Roesemann S."/>
            <person name="Alexander J.E."/>
            <person name="Rich S.A."/>
            <person name="Livny J."/>
            <person name="Vlamakis H."/>
            <person name="Clish C."/>
            <person name="Bullock K."/>
            <person name="Deik A."/>
            <person name="Scott J."/>
            <person name="Pierce K.A."/>
            <person name="Xavier R.J."/>
            <person name="Alm E.J."/>
        </authorList>
    </citation>
    <scope>NUCLEOTIDE SEQUENCE [LARGE SCALE GENOMIC DNA]</scope>
    <source>
        <strain evidence="2 3">BIOML-A1</strain>
    </source>
</reference>
<accession>A0A7C9L2F0</accession>
<evidence type="ECO:0000256" key="1">
    <source>
        <dbReference type="SAM" id="Phobius"/>
    </source>
</evidence>
<dbReference type="AlphaFoldDB" id="A0A7C9L2F0"/>
<sequence>MIKQKIAGMIFIACGIISALLERDITAAILIVPLGIYAIFTKKDLSNYEE</sequence>
<keyword evidence="1" id="KW-0812">Transmembrane</keyword>
<organism evidence="2 3">
    <name type="scientific">Lachnospira eligens</name>
    <dbReference type="NCBI Taxonomy" id="39485"/>
    <lineage>
        <taxon>Bacteria</taxon>
        <taxon>Bacillati</taxon>
        <taxon>Bacillota</taxon>
        <taxon>Clostridia</taxon>
        <taxon>Lachnospirales</taxon>
        <taxon>Lachnospiraceae</taxon>
        <taxon>Lachnospira</taxon>
    </lineage>
</organism>